<dbReference type="OrthoDB" id="7318060at2"/>
<comment type="similarity">
    <text evidence="1">Belongs to the leucine-binding protein family.</text>
</comment>
<evidence type="ECO:0000256" key="2">
    <source>
        <dbReference type="ARBA" id="ARBA00022729"/>
    </source>
</evidence>
<accession>A0A512N2J0</accession>
<keyword evidence="2" id="KW-0732">Signal</keyword>
<feature type="domain" description="Leucine-binding protein" evidence="4">
    <location>
        <begin position="40"/>
        <end position="377"/>
    </location>
</feature>
<evidence type="ECO:0000313" key="6">
    <source>
        <dbReference type="Proteomes" id="UP000321058"/>
    </source>
</evidence>
<dbReference type="EMBL" id="BKAJ01000004">
    <property type="protein sequence ID" value="GEP53198.1"/>
    <property type="molecule type" value="Genomic_DNA"/>
</dbReference>
<dbReference type="PANTHER" id="PTHR30483">
    <property type="entry name" value="LEUCINE-SPECIFIC-BINDING PROTEIN"/>
    <property type="match status" value="1"/>
</dbReference>
<evidence type="ECO:0000256" key="1">
    <source>
        <dbReference type="ARBA" id="ARBA00010062"/>
    </source>
</evidence>
<evidence type="ECO:0000259" key="4">
    <source>
        <dbReference type="Pfam" id="PF13458"/>
    </source>
</evidence>
<dbReference type="SUPFAM" id="SSF53822">
    <property type="entry name" value="Periplasmic binding protein-like I"/>
    <property type="match status" value="1"/>
</dbReference>
<protein>
    <submittedName>
        <fullName evidence="5">ABC transporter substrate-binding protein</fullName>
    </submittedName>
</protein>
<keyword evidence="3" id="KW-0029">Amino-acid transport</keyword>
<dbReference type="InterPro" id="IPR051010">
    <property type="entry name" value="BCAA_transport"/>
</dbReference>
<name>A0A512N2J0_9HYPH</name>
<keyword evidence="3" id="KW-0813">Transport</keyword>
<evidence type="ECO:0000256" key="3">
    <source>
        <dbReference type="ARBA" id="ARBA00022970"/>
    </source>
</evidence>
<dbReference type="InterPro" id="IPR006311">
    <property type="entry name" value="TAT_signal"/>
</dbReference>
<dbReference type="Proteomes" id="UP000321058">
    <property type="component" value="Unassembled WGS sequence"/>
</dbReference>
<reference evidence="5 6" key="1">
    <citation type="submission" date="2019-07" db="EMBL/GenBank/DDBJ databases">
        <title>Whole genome shotgun sequence of Reyranella soli NBRC 108950.</title>
        <authorList>
            <person name="Hosoyama A."/>
            <person name="Uohara A."/>
            <person name="Ohji S."/>
            <person name="Ichikawa N."/>
        </authorList>
    </citation>
    <scope>NUCLEOTIDE SEQUENCE [LARGE SCALE GENOMIC DNA]</scope>
    <source>
        <strain evidence="5 6">NBRC 108950</strain>
    </source>
</reference>
<dbReference type="GO" id="GO:0006865">
    <property type="term" value="P:amino acid transport"/>
    <property type="evidence" value="ECO:0007669"/>
    <property type="project" value="UniProtKB-KW"/>
</dbReference>
<dbReference type="CDD" id="cd06340">
    <property type="entry name" value="PBP1_ABC_ligand_binding-like"/>
    <property type="match status" value="1"/>
</dbReference>
<dbReference type="InterPro" id="IPR028082">
    <property type="entry name" value="Peripla_BP_I"/>
</dbReference>
<keyword evidence="6" id="KW-1185">Reference proteome</keyword>
<gene>
    <name evidence="5" type="ORF">RSO01_03640</name>
</gene>
<dbReference type="PROSITE" id="PS51318">
    <property type="entry name" value="TAT"/>
    <property type="match status" value="1"/>
</dbReference>
<comment type="caution">
    <text evidence="5">The sequence shown here is derived from an EMBL/GenBank/DDBJ whole genome shotgun (WGS) entry which is preliminary data.</text>
</comment>
<dbReference type="Gene3D" id="3.40.50.2300">
    <property type="match status" value="2"/>
</dbReference>
<dbReference type="RefSeq" id="WP_147145550.1">
    <property type="nucleotide sequence ID" value="NZ_BKAJ01000004.1"/>
</dbReference>
<dbReference type="AlphaFoldDB" id="A0A512N2J0"/>
<sequence>MTSRNNFTRRRLGQAALAGATLMGAPLPLRYAAAQAPANLKVALLLPTSGIQAQIGQACRRGADIANDVFADVKLPVKLEIVNYDTESKPDVARTQAEKAIDAGCQMLVGAFDSGQTIAIAGVAEQRSIPLVVNIAAAPQITEQGYKFVVRNFPTAPMLITGALALHKEIFKVSGKTPKTAVMMGVNDTFGTSMVNGIKALFPKLDMPYEIVDTITYDPAAKDLSVEVGRAKATKAELLLPVNRLNDAKLMIQEMVKQRWEPMGVMNPGAPGLYEQDFFKTMGKYSDFLISNVPWLDPKSAMTQSLEKRHAAKFPNDQLDINAGFTFEGLLVAAQAWLSAKSTKADALMDALRKTKIDQHVIIGGPIQFDAKGQNVNIKAAAVENLKRKPTVVMPVESAAAPLVFPMPGWNDKRRT</sequence>
<evidence type="ECO:0000313" key="5">
    <source>
        <dbReference type="EMBL" id="GEP53198.1"/>
    </source>
</evidence>
<proteinExistence type="inferred from homology"/>
<dbReference type="InterPro" id="IPR028081">
    <property type="entry name" value="Leu-bd"/>
</dbReference>
<dbReference type="Pfam" id="PF13458">
    <property type="entry name" value="Peripla_BP_6"/>
    <property type="match status" value="1"/>
</dbReference>
<organism evidence="5 6">
    <name type="scientific">Reyranella soli</name>
    <dbReference type="NCBI Taxonomy" id="1230389"/>
    <lineage>
        <taxon>Bacteria</taxon>
        <taxon>Pseudomonadati</taxon>
        <taxon>Pseudomonadota</taxon>
        <taxon>Alphaproteobacteria</taxon>
        <taxon>Hyphomicrobiales</taxon>
        <taxon>Reyranellaceae</taxon>
        <taxon>Reyranella</taxon>
    </lineage>
</organism>